<protein>
    <submittedName>
        <fullName evidence="3">Tetratricopeptide repeat protein</fullName>
    </submittedName>
</protein>
<proteinExistence type="predicted"/>
<feature type="non-terminal residue" evidence="3">
    <location>
        <position position="1"/>
    </location>
</feature>
<gene>
    <name evidence="3" type="ORF">KC729_13150</name>
</gene>
<feature type="transmembrane region" description="Helical" evidence="2">
    <location>
        <begin position="253"/>
        <end position="272"/>
    </location>
</feature>
<dbReference type="SMART" id="SM00028">
    <property type="entry name" value="TPR"/>
    <property type="match status" value="3"/>
</dbReference>
<accession>A0A956LZT1</accession>
<dbReference type="AlphaFoldDB" id="A0A956LZT1"/>
<feature type="transmembrane region" description="Helical" evidence="2">
    <location>
        <begin position="39"/>
        <end position="61"/>
    </location>
</feature>
<evidence type="ECO:0000313" key="4">
    <source>
        <dbReference type="Proteomes" id="UP000697710"/>
    </source>
</evidence>
<feature type="transmembrane region" description="Helical" evidence="2">
    <location>
        <begin position="395"/>
        <end position="416"/>
    </location>
</feature>
<dbReference type="CDD" id="cd00065">
    <property type="entry name" value="FYVE_like_SF"/>
    <property type="match status" value="1"/>
</dbReference>
<keyword evidence="1" id="KW-0802">TPR repeat</keyword>
<dbReference type="InterPro" id="IPR011990">
    <property type="entry name" value="TPR-like_helical_dom_sf"/>
</dbReference>
<keyword evidence="2" id="KW-0472">Membrane</keyword>
<organism evidence="3 4">
    <name type="scientific">Eiseniibacteriota bacterium</name>
    <dbReference type="NCBI Taxonomy" id="2212470"/>
    <lineage>
        <taxon>Bacteria</taxon>
        <taxon>Candidatus Eiseniibacteriota</taxon>
    </lineage>
</organism>
<sequence>LLAAIVLLLPFIANLGILVSLLFLVFLASYRFGRGERALALVATTWIAIVGPVLVLSTPWWSPKPDGKDADLIAAAQQLPTSPAVRSQVQRWMQHEANPSAAHYLEGLARKVERDPEAAVKYYDQSSRSGEVPPWVVETNVGNALLMAGDPDKAMVHYRRAIEIEPSAFEPHYDLALAQARRGDYILADGEFERASRIDLNRMRALTRTGDRFEPSSAVDALWTAPDLWAWTLRHPGPDVPPRLLGWMIPLRSPLWTAPIVIFAVFAGLSAGRWMRRLIRVHECYQCGGPVCRRCLVRLDRRAYCRRCAESLGGMSSGEATRLLLRRLLEEKPAWSAQLLRGLAPFVPGIGPASFGSPGTAFVSGSIAGAALALLAYPIWGESILGGPWADPLSTWIRLLGILVLVLAVVASAVGVRHARRRAATLQAFLSRDVDRLAA</sequence>
<dbReference type="PROSITE" id="PS50005">
    <property type="entry name" value="TPR"/>
    <property type="match status" value="1"/>
</dbReference>
<feature type="repeat" description="TPR" evidence="1">
    <location>
        <begin position="135"/>
        <end position="168"/>
    </location>
</feature>
<dbReference type="InterPro" id="IPR019734">
    <property type="entry name" value="TPR_rpt"/>
</dbReference>
<dbReference type="Pfam" id="PF13414">
    <property type="entry name" value="TPR_11"/>
    <property type="match status" value="1"/>
</dbReference>
<dbReference type="SUPFAM" id="SSF48452">
    <property type="entry name" value="TPR-like"/>
    <property type="match status" value="1"/>
</dbReference>
<evidence type="ECO:0000256" key="1">
    <source>
        <dbReference type="PROSITE-ProRule" id="PRU00339"/>
    </source>
</evidence>
<keyword evidence="2" id="KW-1133">Transmembrane helix</keyword>
<dbReference type="Proteomes" id="UP000697710">
    <property type="component" value="Unassembled WGS sequence"/>
</dbReference>
<comment type="caution">
    <text evidence="3">The sequence shown here is derived from an EMBL/GenBank/DDBJ whole genome shotgun (WGS) entry which is preliminary data.</text>
</comment>
<reference evidence="3" key="2">
    <citation type="journal article" date="2021" name="Microbiome">
        <title>Successional dynamics and alternative stable states in a saline activated sludge microbial community over 9 years.</title>
        <authorList>
            <person name="Wang Y."/>
            <person name="Ye J."/>
            <person name="Ju F."/>
            <person name="Liu L."/>
            <person name="Boyd J.A."/>
            <person name="Deng Y."/>
            <person name="Parks D.H."/>
            <person name="Jiang X."/>
            <person name="Yin X."/>
            <person name="Woodcroft B.J."/>
            <person name="Tyson G.W."/>
            <person name="Hugenholtz P."/>
            <person name="Polz M.F."/>
            <person name="Zhang T."/>
        </authorList>
    </citation>
    <scope>NUCLEOTIDE SEQUENCE</scope>
    <source>
        <strain evidence="3">HKST-UBA01</strain>
    </source>
</reference>
<feature type="transmembrane region" description="Helical" evidence="2">
    <location>
        <begin position="361"/>
        <end position="380"/>
    </location>
</feature>
<feature type="transmembrane region" description="Helical" evidence="2">
    <location>
        <begin position="6"/>
        <end position="27"/>
    </location>
</feature>
<dbReference type="EMBL" id="JAGQHR010000434">
    <property type="protein sequence ID" value="MCA9728629.1"/>
    <property type="molecule type" value="Genomic_DNA"/>
</dbReference>
<name>A0A956LZT1_UNCEI</name>
<keyword evidence="2" id="KW-0812">Transmembrane</keyword>
<evidence type="ECO:0000256" key="2">
    <source>
        <dbReference type="SAM" id="Phobius"/>
    </source>
</evidence>
<evidence type="ECO:0000313" key="3">
    <source>
        <dbReference type="EMBL" id="MCA9728629.1"/>
    </source>
</evidence>
<dbReference type="Gene3D" id="1.25.40.10">
    <property type="entry name" value="Tetratricopeptide repeat domain"/>
    <property type="match status" value="1"/>
</dbReference>
<reference evidence="3" key="1">
    <citation type="submission" date="2020-04" db="EMBL/GenBank/DDBJ databases">
        <authorList>
            <person name="Zhang T."/>
        </authorList>
    </citation>
    <scope>NUCLEOTIDE SEQUENCE</scope>
    <source>
        <strain evidence="3">HKST-UBA01</strain>
    </source>
</reference>